<evidence type="ECO:0000313" key="1">
    <source>
        <dbReference type="EMBL" id="KAK6188190.1"/>
    </source>
</evidence>
<dbReference type="AlphaFoldDB" id="A0AAN8K9C0"/>
<proteinExistence type="predicted"/>
<organism evidence="1 2">
    <name type="scientific">Patella caerulea</name>
    <name type="common">Rayed Mediterranean limpet</name>
    <dbReference type="NCBI Taxonomy" id="87958"/>
    <lineage>
        <taxon>Eukaryota</taxon>
        <taxon>Metazoa</taxon>
        <taxon>Spiralia</taxon>
        <taxon>Lophotrochozoa</taxon>
        <taxon>Mollusca</taxon>
        <taxon>Gastropoda</taxon>
        <taxon>Patellogastropoda</taxon>
        <taxon>Patelloidea</taxon>
        <taxon>Patellidae</taxon>
        <taxon>Patella</taxon>
    </lineage>
</organism>
<protein>
    <submittedName>
        <fullName evidence="1">Uncharacterized protein</fullName>
    </submittedName>
</protein>
<dbReference type="EMBL" id="JAZGQO010000003">
    <property type="protein sequence ID" value="KAK6188190.1"/>
    <property type="molecule type" value="Genomic_DNA"/>
</dbReference>
<reference evidence="1 2" key="1">
    <citation type="submission" date="2024-01" db="EMBL/GenBank/DDBJ databases">
        <title>The genome of the rayed Mediterranean limpet Patella caerulea (Linnaeus, 1758).</title>
        <authorList>
            <person name="Anh-Thu Weber A."/>
            <person name="Halstead-Nussloch G."/>
        </authorList>
    </citation>
    <scope>NUCLEOTIDE SEQUENCE [LARGE SCALE GENOMIC DNA]</scope>
    <source>
        <strain evidence="1">AATW-2023a</strain>
        <tissue evidence="1">Whole specimen</tissue>
    </source>
</reference>
<name>A0AAN8K9C0_PATCE</name>
<comment type="caution">
    <text evidence="1">The sequence shown here is derived from an EMBL/GenBank/DDBJ whole genome shotgun (WGS) entry which is preliminary data.</text>
</comment>
<keyword evidence="2" id="KW-1185">Reference proteome</keyword>
<evidence type="ECO:0000313" key="2">
    <source>
        <dbReference type="Proteomes" id="UP001347796"/>
    </source>
</evidence>
<dbReference type="Proteomes" id="UP001347796">
    <property type="component" value="Unassembled WGS sequence"/>
</dbReference>
<sequence length="103" mass="11327">MATGDKMDQLAVVGTGGVLHKEGKLLAAVPIADGYVATIANKMNSVVDDWEPKFIIGLVFDTTSSFYWNISWSSNPIRKSFQWKARPRCASTTCKREARLSSS</sequence>
<gene>
    <name evidence="1" type="ORF">SNE40_004423</name>
</gene>
<accession>A0AAN8K9C0</accession>